<evidence type="ECO:0000259" key="2">
    <source>
        <dbReference type="Pfam" id="PF04083"/>
    </source>
</evidence>
<dbReference type="InterPro" id="IPR006693">
    <property type="entry name" value="AB_hydrolase_lipase"/>
</dbReference>
<dbReference type="EMBL" id="OU963894">
    <property type="protein sequence ID" value="CAH0397646.1"/>
    <property type="molecule type" value="Genomic_DNA"/>
</dbReference>
<reference evidence="3" key="1">
    <citation type="submission" date="2021-12" db="EMBL/GenBank/DDBJ databases">
        <authorList>
            <person name="King R."/>
        </authorList>
    </citation>
    <scope>NUCLEOTIDE SEQUENCE</scope>
</reference>
<name>A0ABN8AS72_CHISP</name>
<feature type="signal peptide" evidence="1">
    <location>
        <begin position="1"/>
        <end position="19"/>
    </location>
</feature>
<dbReference type="Proteomes" id="UP001153292">
    <property type="component" value="Chromosome 1"/>
</dbReference>
<feature type="domain" description="Partial AB-hydrolase lipase" evidence="2">
    <location>
        <begin position="28"/>
        <end position="90"/>
    </location>
</feature>
<keyword evidence="1" id="KW-0732">Signal</keyword>
<organism evidence="3 4">
    <name type="scientific">Chilo suppressalis</name>
    <name type="common">Asiatic rice borer moth</name>
    <dbReference type="NCBI Taxonomy" id="168631"/>
    <lineage>
        <taxon>Eukaryota</taxon>
        <taxon>Metazoa</taxon>
        <taxon>Ecdysozoa</taxon>
        <taxon>Arthropoda</taxon>
        <taxon>Hexapoda</taxon>
        <taxon>Insecta</taxon>
        <taxon>Pterygota</taxon>
        <taxon>Neoptera</taxon>
        <taxon>Endopterygota</taxon>
        <taxon>Lepidoptera</taxon>
        <taxon>Glossata</taxon>
        <taxon>Ditrysia</taxon>
        <taxon>Pyraloidea</taxon>
        <taxon>Crambidae</taxon>
        <taxon>Crambinae</taxon>
        <taxon>Chilo</taxon>
    </lineage>
</organism>
<dbReference type="PANTHER" id="PTHR11005">
    <property type="entry name" value="LYSOSOMAL ACID LIPASE-RELATED"/>
    <property type="match status" value="1"/>
</dbReference>
<proteinExistence type="predicted"/>
<evidence type="ECO:0000313" key="3">
    <source>
        <dbReference type="EMBL" id="CAH0397646.1"/>
    </source>
</evidence>
<accession>A0ABN8AS72</accession>
<sequence>MKSCTCSIFLVSLLFNVDGDILVANETVRQLVQSAGYPVERHYVHTSDGYILQVYRIPHGRAETNRIEGKKKAVVLFHGLTGSCDNYLVMGPKKSLAYYLADVGYDVWLANLRGNFYTSHTKLTRKDPAFWDYSFDEHGKYDAPVIIDKILEETGLSRVLYIGHSMGCTTFLTMLAQRPEYNDKLVAFVGLGPAAYLNNIQGYVHFLLNNLNLRIFLPKLDIGAIIIPRKVLEFTSKFCSPEYNMDLCLKYLYSLIGEDYEQNAPRSSKFY</sequence>
<gene>
    <name evidence="3" type="ORF">CHILSU_LOCUS722</name>
</gene>
<dbReference type="Pfam" id="PF04083">
    <property type="entry name" value="Abhydro_lipase"/>
    <property type="match status" value="1"/>
</dbReference>
<evidence type="ECO:0000313" key="4">
    <source>
        <dbReference type="Proteomes" id="UP001153292"/>
    </source>
</evidence>
<evidence type="ECO:0000256" key="1">
    <source>
        <dbReference type="SAM" id="SignalP"/>
    </source>
</evidence>
<keyword evidence="4" id="KW-1185">Reference proteome</keyword>
<dbReference type="Gene3D" id="3.40.50.1820">
    <property type="entry name" value="alpha/beta hydrolase"/>
    <property type="match status" value="1"/>
</dbReference>
<protein>
    <recommendedName>
        <fullName evidence="2">Partial AB-hydrolase lipase domain-containing protein</fullName>
    </recommendedName>
</protein>
<feature type="chain" id="PRO_5045272583" description="Partial AB-hydrolase lipase domain-containing protein" evidence="1">
    <location>
        <begin position="20"/>
        <end position="271"/>
    </location>
</feature>
<dbReference type="SUPFAM" id="SSF53474">
    <property type="entry name" value="alpha/beta-Hydrolases"/>
    <property type="match status" value="1"/>
</dbReference>
<dbReference type="InterPro" id="IPR029058">
    <property type="entry name" value="AB_hydrolase_fold"/>
</dbReference>